<dbReference type="PANTHER" id="PTHR34463">
    <property type="entry name" value="GLYCINE-RICH PROTEIN"/>
    <property type="match status" value="1"/>
</dbReference>
<accession>A0ABD3BRC7</accession>
<dbReference type="EMBL" id="JAVIJP010000066">
    <property type="protein sequence ID" value="KAL3620068.1"/>
    <property type="molecule type" value="Genomic_DNA"/>
</dbReference>
<sequence length="109" mass="10131">MEKLYVIFLIVLVLAHGSARTIPNDDINKPSTNALAPVENTENVVKTTANSPAAVGDKKCGVGGWAGIGGFAGVLGGMGGGSGLGGLGGLGGAGGLGGGAGGGSGGSVP</sequence>
<feature type="chain" id="PRO_5044801689" evidence="1">
    <location>
        <begin position="20"/>
        <end position="109"/>
    </location>
</feature>
<comment type="caution">
    <text evidence="2">The sequence shown here is derived from an EMBL/GenBank/DDBJ whole genome shotgun (WGS) entry which is preliminary data.</text>
</comment>
<organism evidence="2 3">
    <name type="scientific">Castilleja foliolosa</name>
    <dbReference type="NCBI Taxonomy" id="1961234"/>
    <lineage>
        <taxon>Eukaryota</taxon>
        <taxon>Viridiplantae</taxon>
        <taxon>Streptophyta</taxon>
        <taxon>Embryophyta</taxon>
        <taxon>Tracheophyta</taxon>
        <taxon>Spermatophyta</taxon>
        <taxon>Magnoliopsida</taxon>
        <taxon>eudicotyledons</taxon>
        <taxon>Gunneridae</taxon>
        <taxon>Pentapetalae</taxon>
        <taxon>asterids</taxon>
        <taxon>lamiids</taxon>
        <taxon>Lamiales</taxon>
        <taxon>Orobanchaceae</taxon>
        <taxon>Pedicularideae</taxon>
        <taxon>Castillejinae</taxon>
        <taxon>Castilleja</taxon>
    </lineage>
</organism>
<feature type="signal peptide" evidence="1">
    <location>
        <begin position="1"/>
        <end position="19"/>
    </location>
</feature>
<protein>
    <submittedName>
        <fullName evidence="2">Uncharacterized protein</fullName>
    </submittedName>
</protein>
<keyword evidence="1" id="KW-0732">Signal</keyword>
<evidence type="ECO:0000313" key="3">
    <source>
        <dbReference type="Proteomes" id="UP001632038"/>
    </source>
</evidence>
<keyword evidence="3" id="KW-1185">Reference proteome</keyword>
<gene>
    <name evidence="2" type="ORF">CASFOL_034980</name>
</gene>
<name>A0ABD3BRC7_9LAMI</name>
<dbReference type="AlphaFoldDB" id="A0ABD3BRC7"/>
<proteinExistence type="predicted"/>
<evidence type="ECO:0000313" key="2">
    <source>
        <dbReference type="EMBL" id="KAL3620068.1"/>
    </source>
</evidence>
<evidence type="ECO:0000256" key="1">
    <source>
        <dbReference type="SAM" id="SignalP"/>
    </source>
</evidence>
<reference evidence="3" key="1">
    <citation type="journal article" date="2024" name="IScience">
        <title>Strigolactones Initiate the Formation of Haustorium-like Structures in Castilleja.</title>
        <authorList>
            <person name="Buerger M."/>
            <person name="Peterson D."/>
            <person name="Chory J."/>
        </authorList>
    </citation>
    <scope>NUCLEOTIDE SEQUENCE [LARGE SCALE GENOMIC DNA]</scope>
</reference>
<dbReference type="PANTHER" id="PTHR34463:SF12">
    <property type="entry name" value="GLYCINE-RICH PROTEIN"/>
    <property type="match status" value="1"/>
</dbReference>
<dbReference type="Proteomes" id="UP001632038">
    <property type="component" value="Unassembled WGS sequence"/>
</dbReference>